<comment type="catalytic activity">
    <reaction evidence="1 7">
        <text>L-glutamate = D-glutamate</text>
        <dbReference type="Rhea" id="RHEA:12813"/>
        <dbReference type="ChEBI" id="CHEBI:29985"/>
        <dbReference type="ChEBI" id="CHEBI:29986"/>
        <dbReference type="EC" id="5.1.1.3"/>
    </reaction>
</comment>
<keyword evidence="4 7" id="KW-0573">Peptidoglycan synthesis</keyword>
<keyword evidence="3 7" id="KW-0133">Cell shape</keyword>
<dbReference type="InterPro" id="IPR018187">
    <property type="entry name" value="Asp/Glu_racemase_AS_1"/>
</dbReference>
<dbReference type="InterPro" id="IPR001920">
    <property type="entry name" value="Asp/Glu_race"/>
</dbReference>
<dbReference type="Gene3D" id="3.40.50.1860">
    <property type="match status" value="2"/>
</dbReference>
<comment type="pathway">
    <text evidence="7">Cell wall biogenesis; peptidoglycan biosynthesis.</text>
</comment>
<evidence type="ECO:0000256" key="3">
    <source>
        <dbReference type="ARBA" id="ARBA00022960"/>
    </source>
</evidence>
<dbReference type="FunFam" id="3.40.50.1860:FF:000001">
    <property type="entry name" value="Glutamate racemase"/>
    <property type="match status" value="1"/>
</dbReference>
<evidence type="ECO:0000256" key="4">
    <source>
        <dbReference type="ARBA" id="ARBA00022984"/>
    </source>
</evidence>
<proteinExistence type="inferred from homology"/>
<dbReference type="InterPro" id="IPR015942">
    <property type="entry name" value="Asp/Glu/hydantoin_racemase"/>
</dbReference>
<dbReference type="PROSITE" id="PS00923">
    <property type="entry name" value="ASP_GLU_RACEMASE_1"/>
    <property type="match status" value="1"/>
</dbReference>
<feature type="active site" description="Proton donor/acceptor" evidence="7">
    <location>
        <position position="181"/>
    </location>
</feature>
<keyword evidence="6 7" id="KW-0961">Cell wall biogenesis/degradation</keyword>
<dbReference type="PANTHER" id="PTHR21198">
    <property type="entry name" value="GLUTAMATE RACEMASE"/>
    <property type="match status" value="1"/>
</dbReference>
<dbReference type="GO" id="GO:0009252">
    <property type="term" value="P:peptidoglycan biosynthetic process"/>
    <property type="evidence" value="ECO:0007669"/>
    <property type="project" value="UniProtKB-UniRule"/>
</dbReference>
<organism evidence="8 9">
    <name type="scientific">Verrucomicrobia subdivision 6 bacterium BACL9 MAG-120507-bin52</name>
    <dbReference type="NCBI Taxonomy" id="1655590"/>
    <lineage>
        <taxon>Bacteria</taxon>
        <taxon>Pseudomonadati</taxon>
        <taxon>Verrucomicrobiota</taxon>
        <taxon>Verrucomicrobiia</taxon>
        <taxon>Verrucomicrobiales</taxon>
        <taxon>Verrucomicrobia subdivision 6</taxon>
    </lineage>
</organism>
<evidence type="ECO:0000256" key="5">
    <source>
        <dbReference type="ARBA" id="ARBA00023235"/>
    </source>
</evidence>
<dbReference type="AlphaFoldDB" id="A0A0R2RJ57"/>
<feature type="binding site" evidence="7">
    <location>
        <begin position="39"/>
        <end position="40"/>
    </location>
    <ligand>
        <name>substrate</name>
    </ligand>
</feature>
<dbReference type="GO" id="GO:0008360">
    <property type="term" value="P:regulation of cell shape"/>
    <property type="evidence" value="ECO:0007669"/>
    <property type="project" value="UniProtKB-KW"/>
</dbReference>
<evidence type="ECO:0000256" key="7">
    <source>
        <dbReference type="HAMAP-Rule" id="MF_00258"/>
    </source>
</evidence>
<reference evidence="8 9" key="1">
    <citation type="submission" date="2015-10" db="EMBL/GenBank/DDBJ databases">
        <title>Metagenome-Assembled Genomes uncover a global brackish microbiome.</title>
        <authorList>
            <person name="Hugerth L.W."/>
            <person name="Larsson J."/>
            <person name="Alneberg J."/>
            <person name="Lindh M.V."/>
            <person name="Legrand C."/>
            <person name="Pinhassi J."/>
            <person name="Andersson A.F."/>
        </authorList>
    </citation>
    <scope>NUCLEOTIDE SEQUENCE [LARGE SCALE GENOMIC DNA]</scope>
    <source>
        <strain evidence="8">BACL18 MAG-120507-bin52</strain>
    </source>
</reference>
<dbReference type="SUPFAM" id="SSF53681">
    <property type="entry name" value="Aspartate/glutamate racemase"/>
    <property type="match status" value="2"/>
</dbReference>
<comment type="function">
    <text evidence="7">Provides the (R)-glutamate required for cell wall biosynthesis.</text>
</comment>
<comment type="similarity">
    <text evidence="7">Belongs to the aspartate/glutamate racemases family.</text>
</comment>
<evidence type="ECO:0000256" key="1">
    <source>
        <dbReference type="ARBA" id="ARBA00001602"/>
    </source>
</evidence>
<dbReference type="InterPro" id="IPR033134">
    <property type="entry name" value="Asp/Glu_racemase_AS_2"/>
</dbReference>
<evidence type="ECO:0000256" key="6">
    <source>
        <dbReference type="ARBA" id="ARBA00023316"/>
    </source>
</evidence>
<dbReference type="EMBL" id="LIBO01000038">
    <property type="protein sequence ID" value="KRO62745.1"/>
    <property type="molecule type" value="Genomic_DNA"/>
</dbReference>
<name>A0A0R2RJ57_9BACT</name>
<comment type="caution">
    <text evidence="8">The sequence shown here is derived from an EMBL/GenBank/DDBJ whole genome shotgun (WGS) entry which is preliminary data.</text>
</comment>
<dbReference type="Proteomes" id="UP000051269">
    <property type="component" value="Unassembled WGS sequence"/>
</dbReference>
<dbReference type="GO" id="GO:0071555">
    <property type="term" value="P:cell wall organization"/>
    <property type="evidence" value="ECO:0007669"/>
    <property type="project" value="UniProtKB-KW"/>
</dbReference>
<dbReference type="EC" id="5.1.1.3" evidence="2 7"/>
<feature type="binding site" evidence="7">
    <location>
        <begin position="182"/>
        <end position="183"/>
    </location>
    <ligand>
        <name>substrate</name>
    </ligand>
</feature>
<evidence type="ECO:0000256" key="2">
    <source>
        <dbReference type="ARBA" id="ARBA00013090"/>
    </source>
</evidence>
<dbReference type="NCBIfam" id="TIGR00067">
    <property type="entry name" value="glut_race"/>
    <property type="match status" value="1"/>
</dbReference>
<dbReference type="GO" id="GO:0008881">
    <property type="term" value="F:glutamate racemase activity"/>
    <property type="evidence" value="ECO:0007669"/>
    <property type="project" value="UniProtKB-UniRule"/>
</dbReference>
<dbReference type="PROSITE" id="PS00924">
    <property type="entry name" value="ASP_GLU_RACEMASE_2"/>
    <property type="match status" value="1"/>
</dbReference>
<feature type="binding site" evidence="7">
    <location>
        <begin position="7"/>
        <end position="8"/>
    </location>
    <ligand>
        <name>substrate</name>
    </ligand>
</feature>
<keyword evidence="5 7" id="KW-0413">Isomerase</keyword>
<dbReference type="UniPathway" id="UPA00219"/>
<evidence type="ECO:0000313" key="8">
    <source>
        <dbReference type="EMBL" id="KRO62745.1"/>
    </source>
</evidence>
<sequence>MPLGVFDSGIGGLTVVRALRSAFPRRDILYVGDTARVPYGNKSAETVTTYSREIIHFLKKKGADRIVVACNTASALAVGKLRESAAVPLHGMIESGVEAVLAVGGDGPVGVIGTAATVASGAYQAALSHVRPEWKILAQPTPLLAALVEESWLEGEVTEKVVRHYLEPMMREKIRVLVLACTHYPLLKGVFRKVLGSEVALVDSSEACAKSLESTETKVLEKGELKIYLSDEPGPFFGRVENFLGSGSVGSIQRIVLESVG</sequence>
<dbReference type="PANTHER" id="PTHR21198:SF2">
    <property type="entry name" value="GLUTAMATE RACEMASE"/>
    <property type="match status" value="1"/>
</dbReference>
<feature type="active site" description="Proton donor/acceptor" evidence="7">
    <location>
        <position position="70"/>
    </location>
</feature>
<dbReference type="HAMAP" id="MF_00258">
    <property type="entry name" value="Glu_racemase"/>
    <property type="match status" value="1"/>
</dbReference>
<dbReference type="Pfam" id="PF01177">
    <property type="entry name" value="Asp_Glu_race"/>
    <property type="match status" value="1"/>
</dbReference>
<evidence type="ECO:0000313" key="9">
    <source>
        <dbReference type="Proteomes" id="UP000051269"/>
    </source>
</evidence>
<gene>
    <name evidence="7" type="primary">murI</name>
    <name evidence="8" type="ORF">ABR82_06235</name>
</gene>
<dbReference type="InterPro" id="IPR004391">
    <property type="entry name" value="Glu_race"/>
</dbReference>
<feature type="binding site" evidence="7">
    <location>
        <begin position="71"/>
        <end position="72"/>
    </location>
    <ligand>
        <name>substrate</name>
    </ligand>
</feature>
<protein>
    <recommendedName>
        <fullName evidence="2 7">Glutamate racemase</fullName>
        <ecNumber evidence="2 7">5.1.1.3</ecNumber>
    </recommendedName>
</protein>
<accession>A0A0R2RJ57</accession>